<reference evidence="16 17" key="1">
    <citation type="journal article" date="2018" name="BMC Genomics">
        <title>Genomic evidence for intraspecific hybridization in a clonal and extremely halotolerant yeast.</title>
        <authorList>
            <person name="Gostincar C."/>
            <person name="Stajich J.E."/>
            <person name="Zupancic J."/>
            <person name="Zalar P."/>
            <person name="Gunde-Cimerman N."/>
        </authorList>
    </citation>
    <scope>NUCLEOTIDE SEQUENCE [LARGE SCALE GENOMIC DNA]</scope>
    <source>
        <strain evidence="16 17">EXF-6651</strain>
    </source>
</reference>
<dbReference type="SUPFAM" id="SSF51182">
    <property type="entry name" value="RmlC-like cupins"/>
    <property type="match status" value="1"/>
</dbReference>
<keyword evidence="7" id="KW-0223">Dioxygenase</keyword>
<comment type="caution">
    <text evidence="16">The sequence shown here is derived from an EMBL/GenBank/DDBJ whole genome shotgun (WGS) entry which is preliminary data.</text>
</comment>
<name>A0A3M7B4T7_HORWE</name>
<evidence type="ECO:0000256" key="4">
    <source>
        <dbReference type="ARBA" id="ARBA00013127"/>
    </source>
</evidence>
<sequence>MPVTEFKTPERYKYQNGFGCYHETEAVEGALPIATNNPQKPPYGLYNEKLSGTAFTAPRCENQQTWLQRILPASAHSPFKAQEAKTFDTTPGVHGKERWHQIPNQLRWDPFDLDETVDWVHSLHLVAGAGDATMKNGLGIFIFAAGKDMDSHHAFYSADGDLLIVPQHGVLDIQTELGKLLVRPNEICVIPRGIRHRVTLPEGPVRGYICELYQGHFQLPDLGPIGSNGLANVRDFQAPVAAFDEDNDGKNEYTLLAKFSGHLFAAKQNHTPFDVVAWHGNYYPYKYDLGRFRQNTIGSISYDHPDPSIFTVLTAQSDHPGTAVADFVIFPPRWLVAEDTFRPPWYHRNTMSEFMGLIHGQYDAKTGGGFQPAGASLHNVMSAHGPDASTHEKASNAELKPMKVGEGSMAFMFESSFMVGVTEWGLNKCAKVQEDYNAESWEPLKPHFKRPTPAKVSNGGDSGKPGEVGDKTQVPHWTS</sequence>
<evidence type="ECO:0000313" key="17">
    <source>
        <dbReference type="Proteomes" id="UP000276864"/>
    </source>
</evidence>
<keyword evidence="5 12" id="KW-0479">Metal-binding</keyword>
<proteinExistence type="inferred from homology"/>
<evidence type="ECO:0000313" key="16">
    <source>
        <dbReference type="EMBL" id="RMY34658.1"/>
    </source>
</evidence>
<comment type="pathway">
    <text evidence="2">Amino-acid degradation; L-phenylalanine degradation; acetoacetate and fumarate from L-phenylalanine: step 4/6.</text>
</comment>
<evidence type="ECO:0000256" key="10">
    <source>
        <dbReference type="ARBA" id="ARBA00023232"/>
    </source>
</evidence>
<evidence type="ECO:0000256" key="3">
    <source>
        <dbReference type="ARBA" id="ARBA00007757"/>
    </source>
</evidence>
<evidence type="ECO:0000256" key="7">
    <source>
        <dbReference type="ARBA" id="ARBA00022964"/>
    </source>
</evidence>
<dbReference type="PANTHER" id="PTHR11056">
    <property type="entry name" value="HOMOGENTISATE 1,2-DIOXYGENASE"/>
    <property type="match status" value="1"/>
</dbReference>
<dbReference type="Pfam" id="PF20510">
    <property type="entry name" value="HgmA_N"/>
    <property type="match status" value="1"/>
</dbReference>
<dbReference type="GO" id="GO:0046872">
    <property type="term" value="F:metal ion binding"/>
    <property type="evidence" value="ECO:0007669"/>
    <property type="project" value="UniProtKB-KW"/>
</dbReference>
<evidence type="ECO:0000256" key="11">
    <source>
        <dbReference type="PIRSR" id="PIRSR605708-1"/>
    </source>
</evidence>
<comment type="cofactor">
    <cofactor evidence="1 12">
        <name>Fe cation</name>
        <dbReference type="ChEBI" id="CHEBI:24875"/>
    </cofactor>
</comment>
<feature type="binding site" evidence="12">
    <location>
        <position position="384"/>
    </location>
    <ligand>
        <name>Fe cation</name>
        <dbReference type="ChEBI" id="CHEBI:24875"/>
    </ligand>
</feature>
<dbReference type="GO" id="GO:0005737">
    <property type="term" value="C:cytoplasm"/>
    <property type="evidence" value="ECO:0007669"/>
    <property type="project" value="TreeGrafter"/>
</dbReference>
<feature type="active site" description="Proton acceptor" evidence="11">
    <location>
        <position position="304"/>
    </location>
</feature>
<feature type="binding site" evidence="12">
    <location>
        <position position="384"/>
    </location>
    <ligand>
        <name>homogentisate</name>
        <dbReference type="ChEBI" id="CHEBI:16169"/>
    </ligand>
</feature>
<dbReference type="GO" id="GO:0006559">
    <property type="term" value="P:L-phenylalanine catabolic process"/>
    <property type="evidence" value="ECO:0007669"/>
    <property type="project" value="UniProtKB-UniPathway"/>
</dbReference>
<feature type="binding site" evidence="12">
    <location>
        <position position="347"/>
    </location>
    <ligand>
        <name>Fe cation</name>
        <dbReference type="ChEBI" id="CHEBI:24875"/>
    </ligand>
</feature>
<dbReference type="EMBL" id="QWIM01000437">
    <property type="protein sequence ID" value="RMY34658.1"/>
    <property type="molecule type" value="Genomic_DNA"/>
</dbReference>
<dbReference type="Pfam" id="PF04209">
    <property type="entry name" value="HgmA_C"/>
    <property type="match status" value="1"/>
</dbReference>
<feature type="binding site" evidence="12">
    <location>
        <position position="353"/>
    </location>
    <ligand>
        <name>Fe cation</name>
        <dbReference type="ChEBI" id="CHEBI:24875"/>
    </ligand>
</feature>
<feature type="binding site" evidence="12">
    <location>
        <position position="362"/>
    </location>
    <ligand>
        <name>homogentisate</name>
        <dbReference type="ChEBI" id="CHEBI:16169"/>
    </ligand>
</feature>
<accession>A0A3M7B4T7</accession>
<dbReference type="GO" id="GO:0004411">
    <property type="term" value="F:homogentisate 1,2-dioxygenase activity"/>
    <property type="evidence" value="ECO:0007669"/>
    <property type="project" value="UniProtKB-EC"/>
</dbReference>
<evidence type="ECO:0000256" key="9">
    <source>
        <dbReference type="ARBA" id="ARBA00023004"/>
    </source>
</evidence>
<dbReference type="InterPro" id="IPR005708">
    <property type="entry name" value="Homogentis_dOase"/>
</dbReference>
<dbReference type="InterPro" id="IPR014710">
    <property type="entry name" value="RmlC-like_jellyroll"/>
</dbReference>
<feature type="domain" description="Homogentisate 1,2-dioxygenase C-terminal" evidence="14">
    <location>
        <begin position="295"/>
        <end position="448"/>
    </location>
</feature>
<dbReference type="GO" id="GO:0006572">
    <property type="term" value="P:L-tyrosine catabolic process"/>
    <property type="evidence" value="ECO:0007669"/>
    <property type="project" value="UniProtKB-KW"/>
</dbReference>
<dbReference type="InterPro" id="IPR046452">
    <property type="entry name" value="HgmA_N"/>
</dbReference>
<evidence type="ECO:0000256" key="6">
    <source>
        <dbReference type="ARBA" id="ARBA00022878"/>
    </source>
</evidence>
<dbReference type="InterPro" id="IPR046451">
    <property type="entry name" value="HgmA_C"/>
</dbReference>
<evidence type="ECO:0000256" key="1">
    <source>
        <dbReference type="ARBA" id="ARBA00001962"/>
    </source>
</evidence>
<keyword evidence="9 12" id="KW-0408">Iron</keyword>
<evidence type="ECO:0000256" key="5">
    <source>
        <dbReference type="ARBA" id="ARBA00022723"/>
    </source>
</evidence>
<keyword evidence="6" id="KW-0828">Tyrosine catabolism</keyword>
<evidence type="ECO:0000259" key="15">
    <source>
        <dbReference type="Pfam" id="PF20510"/>
    </source>
</evidence>
<comment type="similarity">
    <text evidence="3">Belongs to the homogentisate dioxygenase family.</text>
</comment>
<keyword evidence="8" id="KW-0560">Oxidoreductase</keyword>
<dbReference type="NCBIfam" id="TIGR01015">
    <property type="entry name" value="hmgA"/>
    <property type="match status" value="1"/>
</dbReference>
<dbReference type="CDD" id="cd07000">
    <property type="entry name" value="cupin_HGO_N"/>
    <property type="match status" value="1"/>
</dbReference>
<evidence type="ECO:0000259" key="14">
    <source>
        <dbReference type="Pfam" id="PF04209"/>
    </source>
</evidence>
<evidence type="ECO:0000256" key="8">
    <source>
        <dbReference type="ARBA" id="ARBA00023002"/>
    </source>
</evidence>
<dbReference type="InterPro" id="IPR011051">
    <property type="entry name" value="RmlC_Cupin_sf"/>
</dbReference>
<evidence type="ECO:0000256" key="12">
    <source>
        <dbReference type="PIRSR" id="PIRSR605708-2"/>
    </source>
</evidence>
<feature type="region of interest" description="Disordered" evidence="13">
    <location>
        <begin position="440"/>
        <end position="479"/>
    </location>
</feature>
<feature type="domain" description="Homogentisate 1,2-dioxygenase N-terminal" evidence="15">
    <location>
        <begin position="13"/>
        <end position="289"/>
    </location>
</feature>
<dbReference type="FunFam" id="2.60.120.10:FF:000053">
    <property type="entry name" value="Homogentisate 1,2-dioxygenase"/>
    <property type="match status" value="1"/>
</dbReference>
<evidence type="ECO:0000256" key="2">
    <source>
        <dbReference type="ARBA" id="ARBA00004704"/>
    </source>
</evidence>
<keyword evidence="10" id="KW-0585">Phenylalanine catabolism</keyword>
<dbReference type="Gene3D" id="2.60.120.10">
    <property type="entry name" value="Jelly Rolls"/>
    <property type="match status" value="1"/>
</dbReference>
<evidence type="ECO:0000256" key="13">
    <source>
        <dbReference type="SAM" id="MobiDB-lite"/>
    </source>
</evidence>
<gene>
    <name evidence="16" type="ORF">D0866_05117</name>
</gene>
<dbReference type="PANTHER" id="PTHR11056:SF0">
    <property type="entry name" value="HOMOGENTISATE 1,2-DIOXYGENASE"/>
    <property type="match status" value="1"/>
</dbReference>
<dbReference type="UniPathway" id="UPA00139">
    <property type="reaction ID" value="UER00339"/>
</dbReference>
<organism evidence="16 17">
    <name type="scientific">Hortaea werneckii</name>
    <name type="common">Black yeast</name>
    <name type="synonym">Cladosporium werneckii</name>
    <dbReference type="NCBI Taxonomy" id="91943"/>
    <lineage>
        <taxon>Eukaryota</taxon>
        <taxon>Fungi</taxon>
        <taxon>Dikarya</taxon>
        <taxon>Ascomycota</taxon>
        <taxon>Pezizomycotina</taxon>
        <taxon>Dothideomycetes</taxon>
        <taxon>Dothideomycetidae</taxon>
        <taxon>Mycosphaerellales</taxon>
        <taxon>Teratosphaeriaceae</taxon>
        <taxon>Hortaea</taxon>
    </lineage>
</organism>
<dbReference type="Proteomes" id="UP000276864">
    <property type="component" value="Unassembled WGS sequence"/>
</dbReference>
<protein>
    <recommendedName>
        <fullName evidence="4">homogentisate 1,2-dioxygenase</fullName>
        <ecNumber evidence="4">1.13.11.5</ecNumber>
    </recommendedName>
</protein>
<dbReference type="EC" id="1.13.11.5" evidence="4"/>
<dbReference type="AlphaFoldDB" id="A0A3M7B4T7"/>